<name>A0AAV4W421_9ARAC</name>
<organism evidence="1 2">
    <name type="scientific">Caerostris darwini</name>
    <dbReference type="NCBI Taxonomy" id="1538125"/>
    <lineage>
        <taxon>Eukaryota</taxon>
        <taxon>Metazoa</taxon>
        <taxon>Ecdysozoa</taxon>
        <taxon>Arthropoda</taxon>
        <taxon>Chelicerata</taxon>
        <taxon>Arachnida</taxon>
        <taxon>Araneae</taxon>
        <taxon>Araneomorphae</taxon>
        <taxon>Entelegynae</taxon>
        <taxon>Araneoidea</taxon>
        <taxon>Araneidae</taxon>
        <taxon>Caerostris</taxon>
    </lineage>
</organism>
<sequence>MPAIHDFLVLQLVTPATGLRQTWKTLYEAIPGQSAEPPKAGVFWDGGRGLCSGSLAIRVNEETLSFAAIANKKFAVA</sequence>
<dbReference type="AlphaFoldDB" id="A0AAV4W421"/>
<evidence type="ECO:0000313" key="2">
    <source>
        <dbReference type="Proteomes" id="UP001054837"/>
    </source>
</evidence>
<proteinExistence type="predicted"/>
<gene>
    <name evidence="1" type="ORF">CDAR_286381</name>
</gene>
<dbReference type="EMBL" id="BPLQ01014003">
    <property type="protein sequence ID" value="GIY76383.1"/>
    <property type="molecule type" value="Genomic_DNA"/>
</dbReference>
<reference evidence="1 2" key="1">
    <citation type="submission" date="2021-06" db="EMBL/GenBank/DDBJ databases">
        <title>Caerostris darwini draft genome.</title>
        <authorList>
            <person name="Kono N."/>
            <person name="Arakawa K."/>
        </authorList>
    </citation>
    <scope>NUCLEOTIDE SEQUENCE [LARGE SCALE GENOMIC DNA]</scope>
</reference>
<evidence type="ECO:0000313" key="1">
    <source>
        <dbReference type="EMBL" id="GIY76383.1"/>
    </source>
</evidence>
<protein>
    <submittedName>
        <fullName evidence="1">Uncharacterized protein</fullName>
    </submittedName>
</protein>
<comment type="caution">
    <text evidence="1">The sequence shown here is derived from an EMBL/GenBank/DDBJ whole genome shotgun (WGS) entry which is preliminary data.</text>
</comment>
<accession>A0AAV4W421</accession>
<keyword evidence="2" id="KW-1185">Reference proteome</keyword>
<dbReference type="Proteomes" id="UP001054837">
    <property type="component" value="Unassembled WGS sequence"/>
</dbReference>